<accession>A0ABQ7CNY4</accession>
<sequence length="101" mass="10605">MVRASLSATPEGPRGLSNTTPDRVPATQRLGTSPYHPPINSGNSLEGQANSFKRISATLRLRPQTLPHEGDKEATAIAPTKGSGERHASSTTIGPVCKCTN</sequence>
<keyword evidence="3" id="KW-1185">Reference proteome</keyword>
<comment type="caution">
    <text evidence="2">The sequence shown here is derived from an EMBL/GenBank/DDBJ whole genome shotgun (WGS) entry which is preliminary data.</text>
</comment>
<feature type="region of interest" description="Disordered" evidence="1">
    <location>
        <begin position="63"/>
        <end position="101"/>
    </location>
</feature>
<dbReference type="Proteomes" id="UP000266723">
    <property type="component" value="Unassembled WGS sequence"/>
</dbReference>
<reference evidence="2 3" key="1">
    <citation type="journal article" date="2020" name="BMC Genomics">
        <title>Intraspecific diversification of the crop wild relative Brassica cretica Lam. using demographic model selection.</title>
        <authorList>
            <person name="Kioukis A."/>
            <person name="Michalopoulou V.A."/>
            <person name="Briers L."/>
            <person name="Pirintsos S."/>
            <person name="Studholme D.J."/>
            <person name="Pavlidis P."/>
            <person name="Sarris P.F."/>
        </authorList>
    </citation>
    <scope>NUCLEOTIDE SEQUENCE [LARGE SCALE GENOMIC DNA]</scope>
    <source>
        <strain evidence="3">cv. PFS-1207/04</strain>
    </source>
</reference>
<dbReference type="EMBL" id="QGKV02000759">
    <property type="protein sequence ID" value="KAF3561062.1"/>
    <property type="molecule type" value="Genomic_DNA"/>
</dbReference>
<gene>
    <name evidence="2" type="ORF">DY000_02019248</name>
</gene>
<feature type="compositionally biased region" description="Polar residues" evidence="1">
    <location>
        <begin position="89"/>
        <end position="101"/>
    </location>
</feature>
<name>A0ABQ7CNY4_BRACR</name>
<evidence type="ECO:0000256" key="1">
    <source>
        <dbReference type="SAM" id="MobiDB-lite"/>
    </source>
</evidence>
<organism evidence="2 3">
    <name type="scientific">Brassica cretica</name>
    <name type="common">Mustard</name>
    <dbReference type="NCBI Taxonomy" id="69181"/>
    <lineage>
        <taxon>Eukaryota</taxon>
        <taxon>Viridiplantae</taxon>
        <taxon>Streptophyta</taxon>
        <taxon>Embryophyta</taxon>
        <taxon>Tracheophyta</taxon>
        <taxon>Spermatophyta</taxon>
        <taxon>Magnoliopsida</taxon>
        <taxon>eudicotyledons</taxon>
        <taxon>Gunneridae</taxon>
        <taxon>Pentapetalae</taxon>
        <taxon>rosids</taxon>
        <taxon>malvids</taxon>
        <taxon>Brassicales</taxon>
        <taxon>Brassicaceae</taxon>
        <taxon>Brassiceae</taxon>
        <taxon>Brassica</taxon>
    </lineage>
</organism>
<protein>
    <submittedName>
        <fullName evidence="2">Uncharacterized protein</fullName>
    </submittedName>
</protein>
<evidence type="ECO:0000313" key="2">
    <source>
        <dbReference type="EMBL" id="KAF3561062.1"/>
    </source>
</evidence>
<proteinExistence type="predicted"/>
<evidence type="ECO:0000313" key="3">
    <source>
        <dbReference type="Proteomes" id="UP000266723"/>
    </source>
</evidence>
<feature type="region of interest" description="Disordered" evidence="1">
    <location>
        <begin position="1"/>
        <end position="47"/>
    </location>
</feature>